<evidence type="ECO:0000256" key="10">
    <source>
        <dbReference type="ARBA" id="ARBA00022989"/>
    </source>
</evidence>
<dbReference type="NCBIfam" id="TIGR00560">
    <property type="entry name" value="pgsA"/>
    <property type="match status" value="1"/>
</dbReference>
<evidence type="ECO:0000313" key="20">
    <source>
        <dbReference type="Proteomes" id="UP000464912"/>
    </source>
</evidence>
<comment type="pathway">
    <text evidence="3">Lipid metabolism.</text>
</comment>
<evidence type="ECO:0000256" key="3">
    <source>
        <dbReference type="ARBA" id="ARBA00005189"/>
    </source>
</evidence>
<dbReference type="EMBL" id="CP047224">
    <property type="protein sequence ID" value="QHD64876.1"/>
    <property type="molecule type" value="Genomic_DNA"/>
</dbReference>
<dbReference type="PIRSF" id="PIRSF000847">
    <property type="entry name" value="Phos_ph_gly_syn"/>
    <property type="match status" value="1"/>
</dbReference>
<dbReference type="InterPro" id="IPR048254">
    <property type="entry name" value="CDP_ALCOHOL_P_TRANSF_CS"/>
</dbReference>
<feature type="transmembrane region" description="Helical" evidence="18">
    <location>
        <begin position="153"/>
        <end position="170"/>
    </location>
</feature>
<dbReference type="EC" id="2.7.8.5" evidence="5 16"/>
<evidence type="ECO:0000256" key="16">
    <source>
        <dbReference type="NCBIfam" id="TIGR00560"/>
    </source>
</evidence>
<keyword evidence="12 18" id="KW-0472">Membrane</keyword>
<evidence type="ECO:0000256" key="13">
    <source>
        <dbReference type="ARBA" id="ARBA00023209"/>
    </source>
</evidence>
<keyword evidence="14" id="KW-1208">Phospholipid metabolism</keyword>
<keyword evidence="9 18" id="KW-0812">Transmembrane</keyword>
<comment type="subcellular location">
    <subcellularLocation>
        <location evidence="1">Membrane</location>
        <topology evidence="1">Multi-pass membrane protein</topology>
    </subcellularLocation>
</comment>
<evidence type="ECO:0000256" key="9">
    <source>
        <dbReference type="ARBA" id="ARBA00022692"/>
    </source>
</evidence>
<evidence type="ECO:0000256" key="11">
    <source>
        <dbReference type="ARBA" id="ARBA00023098"/>
    </source>
</evidence>
<evidence type="ECO:0000256" key="18">
    <source>
        <dbReference type="SAM" id="Phobius"/>
    </source>
</evidence>
<dbReference type="PROSITE" id="PS00379">
    <property type="entry name" value="CDP_ALCOHOL_P_TRANSF"/>
    <property type="match status" value="1"/>
</dbReference>
<protein>
    <recommendedName>
        <fullName evidence="6 16">CDP-diacylglycerol--glycerol-3-phosphate 3-phosphatidyltransferase</fullName>
        <ecNumber evidence="5 16">2.7.8.5</ecNumber>
    </recommendedName>
</protein>
<evidence type="ECO:0000256" key="7">
    <source>
        <dbReference type="ARBA" id="ARBA00022516"/>
    </source>
</evidence>
<dbReference type="Gene3D" id="1.20.120.1760">
    <property type="match status" value="1"/>
</dbReference>
<organism evidence="19 20">
    <name type="scientific">Neorickettsia findlayensis</name>
    <dbReference type="NCBI Taxonomy" id="2686014"/>
    <lineage>
        <taxon>Bacteria</taxon>
        <taxon>Pseudomonadati</taxon>
        <taxon>Pseudomonadota</taxon>
        <taxon>Alphaproteobacteria</taxon>
        <taxon>Rickettsiales</taxon>
        <taxon>Anaplasmataceae</taxon>
        <taxon>Neorickettsia</taxon>
    </lineage>
</organism>
<feature type="transmembrane region" description="Helical" evidence="18">
    <location>
        <begin position="7"/>
        <end position="25"/>
    </location>
</feature>
<sequence length="182" mass="20708">MKDLPNLLTVLRIAIIPVFCLSFYIQSRFSWVITVGIFSIASLTDFFDGYLARMLKAQSKFGKLLDPIADKMIVSTAIVMLVHMQYITGAQLIPAIMIICREFFISGLREYLARDSVAFPVNRFGKLKTISQMVAILLYLLNKEWIPDILPTFFIWIAGLTSVASAYLYLHENKEELLKSLS</sequence>
<evidence type="ECO:0000256" key="1">
    <source>
        <dbReference type="ARBA" id="ARBA00004141"/>
    </source>
</evidence>
<dbReference type="GO" id="GO:0046474">
    <property type="term" value="P:glycerophospholipid biosynthetic process"/>
    <property type="evidence" value="ECO:0007669"/>
    <property type="project" value="TreeGrafter"/>
</dbReference>
<evidence type="ECO:0000256" key="17">
    <source>
        <dbReference type="RuleBase" id="RU003750"/>
    </source>
</evidence>
<dbReference type="Proteomes" id="UP000464912">
    <property type="component" value="Chromosome"/>
</dbReference>
<reference evidence="19 20" key="1">
    <citation type="journal article" date="2020" name="MBio">
        <title>Erratum for Teymournejad et al., 'Isolation and Molecular Analysis of a Novel Neorickettsia Species That Causes Potomac Horse Fever'.</title>
        <authorList>
            <person name="Teymournejad O."/>
            <person name="Lin M."/>
            <person name="Bekebrede H."/>
            <person name="Kamr A."/>
            <person name="Toribio R.E."/>
            <person name="Arroyo L.G."/>
            <person name="Baird J.D."/>
            <person name="Rikihisa Y."/>
        </authorList>
    </citation>
    <scope>NUCLEOTIDE SEQUENCE [LARGE SCALE GENOMIC DNA]</scope>
    <source>
        <strain evidence="19 20">Fin17</strain>
    </source>
</reference>
<keyword evidence="20" id="KW-1185">Reference proteome</keyword>
<evidence type="ECO:0000256" key="8">
    <source>
        <dbReference type="ARBA" id="ARBA00022679"/>
    </source>
</evidence>
<evidence type="ECO:0000256" key="15">
    <source>
        <dbReference type="ARBA" id="ARBA00048586"/>
    </source>
</evidence>
<dbReference type="AlphaFoldDB" id="A0A6P1G8Q1"/>
<feature type="transmembrane region" description="Helical" evidence="18">
    <location>
        <begin position="31"/>
        <end position="52"/>
    </location>
</feature>
<name>A0A6P1G8Q1_9RICK</name>
<dbReference type="InterPro" id="IPR050324">
    <property type="entry name" value="CDP-alcohol_PTase-I"/>
</dbReference>
<keyword evidence="7" id="KW-0444">Lipid biosynthesis</keyword>
<gene>
    <name evidence="19" type="primary">pgsA</name>
    <name evidence="19" type="ORF">GP480_00045</name>
</gene>
<proteinExistence type="inferred from homology"/>
<evidence type="ECO:0000256" key="6">
    <source>
        <dbReference type="ARBA" id="ARBA00014944"/>
    </source>
</evidence>
<dbReference type="KEGG" id="nef:GP480_00045"/>
<dbReference type="InterPro" id="IPR004570">
    <property type="entry name" value="Phosphatidylglycerol_P_synth"/>
</dbReference>
<accession>A0A6P1G8Q1</accession>
<evidence type="ECO:0000256" key="5">
    <source>
        <dbReference type="ARBA" id="ARBA00013170"/>
    </source>
</evidence>
<evidence type="ECO:0000256" key="4">
    <source>
        <dbReference type="ARBA" id="ARBA00010441"/>
    </source>
</evidence>
<dbReference type="PANTHER" id="PTHR14269">
    <property type="entry name" value="CDP-DIACYLGLYCEROL--GLYCEROL-3-PHOSPHATE 3-PHOSPHATIDYLTRANSFERASE-RELATED"/>
    <property type="match status" value="1"/>
</dbReference>
<keyword evidence="8 17" id="KW-0808">Transferase</keyword>
<evidence type="ECO:0000256" key="2">
    <source>
        <dbReference type="ARBA" id="ARBA00005042"/>
    </source>
</evidence>
<dbReference type="Pfam" id="PF01066">
    <property type="entry name" value="CDP-OH_P_transf"/>
    <property type="match status" value="1"/>
</dbReference>
<dbReference type="RefSeq" id="WP_160094744.1">
    <property type="nucleotide sequence ID" value="NZ_CP047224.1"/>
</dbReference>
<dbReference type="GO" id="GO:0008444">
    <property type="term" value="F:CDP-diacylglycerol-glycerol-3-phosphate 3-phosphatidyltransferase activity"/>
    <property type="evidence" value="ECO:0007669"/>
    <property type="project" value="UniProtKB-UniRule"/>
</dbReference>
<reference evidence="19 20" key="2">
    <citation type="journal article" date="2020" name="MBio">
        <title>Isolation and Molecular Analysis of a Novel Neorickettsia Species That Causes Potomac Horse Fever.</title>
        <authorList>
            <person name="Teymournejad O."/>
            <person name="Lin M."/>
            <person name="Bekebrede H."/>
            <person name="Kamr A."/>
            <person name="Toribio R.E."/>
            <person name="Arroyo L.G."/>
            <person name="Baird J.D."/>
            <person name="Rikihisa Y."/>
        </authorList>
    </citation>
    <scope>NUCLEOTIDE SEQUENCE [LARGE SCALE GENOMIC DNA]</scope>
    <source>
        <strain evidence="19 20">Fin17</strain>
    </source>
</reference>
<dbReference type="PANTHER" id="PTHR14269:SF62">
    <property type="entry name" value="CDP-DIACYLGLYCEROL--GLYCEROL-3-PHOSPHATE 3-PHOSPHATIDYLTRANSFERASE 1, CHLOROPLASTIC"/>
    <property type="match status" value="1"/>
</dbReference>
<dbReference type="GO" id="GO:0016020">
    <property type="term" value="C:membrane"/>
    <property type="evidence" value="ECO:0007669"/>
    <property type="project" value="UniProtKB-SubCell"/>
</dbReference>
<evidence type="ECO:0000256" key="12">
    <source>
        <dbReference type="ARBA" id="ARBA00023136"/>
    </source>
</evidence>
<keyword evidence="13" id="KW-0594">Phospholipid biosynthesis</keyword>
<keyword evidence="10 18" id="KW-1133">Transmembrane helix</keyword>
<keyword evidence="11" id="KW-0443">Lipid metabolism</keyword>
<dbReference type="InterPro" id="IPR000462">
    <property type="entry name" value="CDP-OH_P_trans"/>
</dbReference>
<evidence type="ECO:0000313" key="19">
    <source>
        <dbReference type="EMBL" id="QHD64876.1"/>
    </source>
</evidence>
<evidence type="ECO:0000256" key="14">
    <source>
        <dbReference type="ARBA" id="ARBA00023264"/>
    </source>
</evidence>
<dbReference type="InterPro" id="IPR043130">
    <property type="entry name" value="CDP-OH_PTrfase_TM_dom"/>
</dbReference>
<comment type="catalytic activity">
    <reaction evidence="15">
        <text>a CDP-1,2-diacyl-sn-glycerol + sn-glycerol 3-phosphate = a 1,2-diacyl-sn-glycero-3-phospho-(1'-sn-glycero-3'-phosphate) + CMP + H(+)</text>
        <dbReference type="Rhea" id="RHEA:12593"/>
        <dbReference type="ChEBI" id="CHEBI:15378"/>
        <dbReference type="ChEBI" id="CHEBI:57597"/>
        <dbReference type="ChEBI" id="CHEBI:58332"/>
        <dbReference type="ChEBI" id="CHEBI:60110"/>
        <dbReference type="ChEBI" id="CHEBI:60377"/>
        <dbReference type="EC" id="2.7.8.5"/>
    </reaction>
</comment>
<feature type="transmembrane region" description="Helical" evidence="18">
    <location>
        <begin position="64"/>
        <end position="86"/>
    </location>
</feature>
<comment type="similarity">
    <text evidence="4 17">Belongs to the CDP-alcohol phosphatidyltransferase class-I family.</text>
</comment>
<comment type="pathway">
    <text evidence="2">Phospholipid metabolism; phosphatidylglycerol biosynthesis; phosphatidylglycerol from CDP-diacylglycerol: step 1/2.</text>
</comment>